<evidence type="ECO:0000256" key="1">
    <source>
        <dbReference type="SAM" id="Phobius"/>
    </source>
</evidence>
<gene>
    <name evidence="2" type="ORF">WN51_09176</name>
</gene>
<dbReference type="EMBL" id="KQ436155">
    <property type="protein sequence ID" value="KOX67420.1"/>
    <property type="molecule type" value="Genomic_DNA"/>
</dbReference>
<name>A0A0M8ZMP0_9HYME</name>
<feature type="transmembrane region" description="Helical" evidence="1">
    <location>
        <begin position="83"/>
        <end position="104"/>
    </location>
</feature>
<sequence length="670" mass="77706">MHSHSYYGQNLLTIYPKKITRLNFCNFRGKRFSLLSYPLHGVKSSLEKTKTAKIQVLSSGTRSSGLLCDLYSQSYNSLNYRQFFIVIGSLMPSVVLLIALPEVTDRGVYILRYQARRTSVSMETEHLLSTLTLTLYTYSALLLWHAAHTYAHSNNINQSLQRTLANKASNTSDTEIRTYIYNQRSRILKKQAISFFVNWSCPICVIQTFVASMSDQEGHFHLRDYSLIIQTIVTRSDRLVTSCDSARTAETIGRRYTIAVVRRNGSLYEYRDTKEMIQTCVTHNQISCPYSRYPTIERDDSTNEAKESIAKIREEKLFIRIAIINVFLVDPSRNDSCNDNLAKWHIYFHCCVYTGAALDYLIKRYSKVTREKRRNKLEERAYLQILCCTKHDSIFAVSKAVFELIVRLSSREVRINYYRKRGFTKELTLHTYIAYTPLDEEHPQHSSEYSESITQSQQQNCDNAHYITWMNISNLSVGKEPESGVVFAVPTGAHTYALNVPRPTRERNMSKDRWWVYILDQQRAIYDDNRAQSAGLLHPFEFSRGYVIKDHRGMLLRTDSRATFLLMEMTNQDHFDINILPRMQASKASLIQAFPYLHARCKHISKKIKSPLLLRTTCRQCSAANTDEFFWPAAGTDRAEPKSHENNQLLYFAEFKRDIEIEKLKTLLKA</sequence>
<organism evidence="2 3">
    <name type="scientific">Melipona quadrifasciata</name>
    <dbReference type="NCBI Taxonomy" id="166423"/>
    <lineage>
        <taxon>Eukaryota</taxon>
        <taxon>Metazoa</taxon>
        <taxon>Ecdysozoa</taxon>
        <taxon>Arthropoda</taxon>
        <taxon>Hexapoda</taxon>
        <taxon>Insecta</taxon>
        <taxon>Pterygota</taxon>
        <taxon>Neoptera</taxon>
        <taxon>Endopterygota</taxon>
        <taxon>Hymenoptera</taxon>
        <taxon>Apocrita</taxon>
        <taxon>Aculeata</taxon>
        <taxon>Apoidea</taxon>
        <taxon>Anthophila</taxon>
        <taxon>Apidae</taxon>
        <taxon>Melipona</taxon>
    </lineage>
</organism>
<proteinExistence type="predicted"/>
<protein>
    <submittedName>
        <fullName evidence="2">Uncharacterized protein</fullName>
    </submittedName>
</protein>
<accession>A0A0M8ZMP0</accession>
<keyword evidence="1" id="KW-0812">Transmembrane</keyword>
<reference evidence="2 3" key="1">
    <citation type="submission" date="2015-07" db="EMBL/GenBank/DDBJ databases">
        <title>The genome of Melipona quadrifasciata.</title>
        <authorList>
            <person name="Pan H."/>
            <person name="Kapheim K."/>
        </authorList>
    </citation>
    <scope>NUCLEOTIDE SEQUENCE [LARGE SCALE GENOMIC DNA]</scope>
    <source>
        <strain evidence="2">0111107301</strain>
        <tissue evidence="2">Whole body</tissue>
    </source>
</reference>
<keyword evidence="1" id="KW-1133">Transmembrane helix</keyword>
<dbReference type="Proteomes" id="UP000053105">
    <property type="component" value="Unassembled WGS sequence"/>
</dbReference>
<keyword evidence="3" id="KW-1185">Reference proteome</keyword>
<evidence type="ECO:0000313" key="2">
    <source>
        <dbReference type="EMBL" id="KOX67420.1"/>
    </source>
</evidence>
<dbReference type="AlphaFoldDB" id="A0A0M8ZMP0"/>
<keyword evidence="1" id="KW-0472">Membrane</keyword>
<evidence type="ECO:0000313" key="3">
    <source>
        <dbReference type="Proteomes" id="UP000053105"/>
    </source>
</evidence>